<evidence type="ECO:0000259" key="7">
    <source>
        <dbReference type="PROSITE" id="PS50053"/>
    </source>
</evidence>
<keyword evidence="4 6" id="KW-0378">Hydrolase</keyword>
<dbReference type="STRING" id="403673.A0A177WQB3"/>
<feature type="domain" description="USP" evidence="8">
    <location>
        <begin position="106"/>
        <end position="494"/>
    </location>
</feature>
<dbReference type="InterPro" id="IPR001394">
    <property type="entry name" value="Peptidase_C19_UCH"/>
</dbReference>
<dbReference type="GO" id="GO:0061136">
    <property type="term" value="P:regulation of proteasomal protein catabolic process"/>
    <property type="evidence" value="ECO:0007669"/>
    <property type="project" value="TreeGrafter"/>
</dbReference>
<dbReference type="PROSITE" id="PS50235">
    <property type="entry name" value="USP_3"/>
    <property type="match status" value="1"/>
</dbReference>
<dbReference type="CDD" id="cd16104">
    <property type="entry name" value="Ubl_USP14_like"/>
    <property type="match status" value="1"/>
</dbReference>
<reference evidence="9 10" key="1">
    <citation type="submission" date="2006-10" db="EMBL/GenBank/DDBJ databases">
        <title>The Genome Sequence of Batrachochytrium dendrobatidis JEL423.</title>
        <authorList>
            <consortium name="The Broad Institute Genome Sequencing Platform"/>
            <person name="Birren B."/>
            <person name="Lander E."/>
            <person name="Galagan J."/>
            <person name="Cuomo C."/>
            <person name="Devon K."/>
            <person name="Jaffe D."/>
            <person name="Butler J."/>
            <person name="Alvarez P."/>
            <person name="Gnerre S."/>
            <person name="Grabherr M."/>
            <person name="Kleber M."/>
            <person name="Mauceli E."/>
            <person name="Brockman W."/>
            <person name="Young S."/>
            <person name="LaButti K."/>
            <person name="Sykes S."/>
            <person name="DeCaprio D."/>
            <person name="Crawford M."/>
            <person name="Koehrsen M."/>
            <person name="Engels R."/>
            <person name="Montgomery P."/>
            <person name="Pearson M."/>
            <person name="Howarth C."/>
            <person name="Larson L."/>
            <person name="White J."/>
            <person name="O'Leary S."/>
            <person name="Kodira C."/>
            <person name="Zeng Q."/>
            <person name="Yandava C."/>
            <person name="Alvarado L."/>
            <person name="Longcore J."/>
            <person name="James T."/>
        </authorList>
    </citation>
    <scope>NUCLEOTIDE SEQUENCE [LARGE SCALE GENOMIC DNA]</scope>
    <source>
        <strain evidence="9 10">JEL423</strain>
    </source>
</reference>
<evidence type="ECO:0000256" key="6">
    <source>
        <dbReference type="RuleBase" id="RU366025"/>
    </source>
</evidence>
<dbReference type="PROSITE" id="PS00972">
    <property type="entry name" value="USP_1"/>
    <property type="match status" value="1"/>
</dbReference>
<dbReference type="InterPro" id="IPR038765">
    <property type="entry name" value="Papain-like_cys_pep_sf"/>
</dbReference>
<organism evidence="9 10">
    <name type="scientific">Batrachochytrium dendrobatidis (strain JEL423)</name>
    <dbReference type="NCBI Taxonomy" id="403673"/>
    <lineage>
        <taxon>Eukaryota</taxon>
        <taxon>Fungi</taxon>
        <taxon>Fungi incertae sedis</taxon>
        <taxon>Chytridiomycota</taxon>
        <taxon>Chytridiomycota incertae sedis</taxon>
        <taxon>Chytridiomycetes</taxon>
        <taxon>Rhizophydiales</taxon>
        <taxon>Rhizophydiales incertae sedis</taxon>
        <taxon>Batrachochytrium</taxon>
    </lineage>
</organism>
<protein>
    <recommendedName>
        <fullName evidence="6">Ubiquitin carboxyl-terminal hydrolase</fullName>
        <ecNumber evidence="6">3.4.19.12</ecNumber>
    </recommendedName>
</protein>
<dbReference type="Proteomes" id="UP000077115">
    <property type="component" value="Unassembled WGS sequence"/>
</dbReference>
<accession>A0A177WQB3</accession>
<comment type="similarity">
    <text evidence="6">Belongs to the peptidase C19 family.</text>
</comment>
<evidence type="ECO:0000259" key="8">
    <source>
        <dbReference type="PROSITE" id="PS50235"/>
    </source>
</evidence>
<dbReference type="VEuPathDB" id="FungiDB:BDEG_25119"/>
<dbReference type="PROSITE" id="PS50053">
    <property type="entry name" value="UBIQUITIN_2"/>
    <property type="match status" value="1"/>
</dbReference>
<dbReference type="GO" id="GO:0016579">
    <property type="term" value="P:protein deubiquitination"/>
    <property type="evidence" value="ECO:0007669"/>
    <property type="project" value="InterPro"/>
</dbReference>
<evidence type="ECO:0000256" key="1">
    <source>
        <dbReference type="ARBA" id="ARBA00000707"/>
    </source>
</evidence>
<evidence type="ECO:0000313" key="10">
    <source>
        <dbReference type="Proteomes" id="UP000077115"/>
    </source>
</evidence>
<evidence type="ECO:0000313" key="9">
    <source>
        <dbReference type="EMBL" id="OAJ41541.1"/>
    </source>
</evidence>
<feature type="domain" description="Ubiquitin-like" evidence="7">
    <location>
        <begin position="5"/>
        <end position="73"/>
    </location>
</feature>
<reference evidence="9 10" key="2">
    <citation type="submission" date="2016-05" db="EMBL/GenBank/DDBJ databases">
        <title>Lineage-specific infection strategies underlie the spectrum of fungal disease in amphibians.</title>
        <authorList>
            <person name="Cuomo C.A."/>
            <person name="Farrer R.A."/>
            <person name="James T."/>
            <person name="Longcore J."/>
            <person name="Birren B."/>
        </authorList>
    </citation>
    <scope>NUCLEOTIDE SEQUENCE [LARGE SCALE GENOMIC DNA]</scope>
    <source>
        <strain evidence="9 10">JEL423</strain>
    </source>
</reference>
<dbReference type="GO" id="GO:0043161">
    <property type="term" value="P:proteasome-mediated ubiquitin-dependent protein catabolic process"/>
    <property type="evidence" value="ECO:0007669"/>
    <property type="project" value="InterPro"/>
</dbReference>
<dbReference type="CDD" id="cd02657">
    <property type="entry name" value="Peptidase_C19A"/>
    <property type="match status" value="1"/>
</dbReference>
<dbReference type="PROSITE" id="PS00973">
    <property type="entry name" value="USP_2"/>
    <property type="match status" value="1"/>
</dbReference>
<dbReference type="InterPro" id="IPR019954">
    <property type="entry name" value="Ubiquitin_CS"/>
</dbReference>
<dbReference type="EC" id="3.4.19.12" evidence="6"/>
<dbReference type="Gene3D" id="3.10.20.90">
    <property type="entry name" value="Phosphatidylinositol 3-kinase Catalytic Subunit, Chain A, domain 1"/>
    <property type="match status" value="1"/>
</dbReference>
<evidence type="ECO:0000256" key="4">
    <source>
        <dbReference type="ARBA" id="ARBA00022801"/>
    </source>
</evidence>
<evidence type="ECO:0000256" key="2">
    <source>
        <dbReference type="ARBA" id="ARBA00022670"/>
    </source>
</evidence>
<sequence>MTASLNISVKWNGKKYPIEVDLLQSGIVFKMQLFSLTGVAPERQKIMVKGGMLKDDVILNTLGLKEGQQLMMMGTAGELPKAPEKTTVFVEDMSDTQLAQALKVPAGLINLGNTCYMNATIQCLRAVPELLEAMEHIERPANQDAYCDLSVSMRSLLKELNDSGESILPMVFLQVLRSVFPQFGESNNQGFLQQDAEECWGQIIQALNEKIPGISVTGQVEKGKRFVEQYMTTETISTTHCTESESEPKTTAVESFNKLRVNISAGVSTYLVSEIANSLIEKIEKNSPSLNRSAKYSKSSKITRLPQYLTVNFVRFQWKPQENVKAKILKRVQFPMELDMVPFCTPELQEKLAPAKQRLKEMSDKKADEAKLKKLAASQPGASTSADVEMVDSSKSTDYKKSHFEALKKLNVDDSLVNDPGANPSGQYDLVAVLTHVGRAADSGHYIGWVKSQTTDNWWKFDDDRVSQVQPEDIVKLEGGGDWHTAYICLYRSKILE</sequence>
<dbReference type="Gene3D" id="3.90.70.10">
    <property type="entry name" value="Cysteine proteinases"/>
    <property type="match status" value="1"/>
</dbReference>
<gene>
    <name evidence="9" type="ORF">BDEG_25119</name>
</gene>
<proteinExistence type="inferred from homology"/>
<dbReference type="InterPro" id="IPR044635">
    <property type="entry name" value="UBP14-like"/>
</dbReference>
<dbReference type="AlphaFoldDB" id="A0A177WQB3"/>
<keyword evidence="3 6" id="KW-0833">Ubl conjugation pathway</keyword>
<dbReference type="Pfam" id="PF00240">
    <property type="entry name" value="ubiquitin"/>
    <property type="match status" value="1"/>
</dbReference>
<dbReference type="GO" id="GO:0070628">
    <property type="term" value="F:proteasome binding"/>
    <property type="evidence" value="ECO:0007669"/>
    <property type="project" value="TreeGrafter"/>
</dbReference>
<dbReference type="PROSITE" id="PS00299">
    <property type="entry name" value="UBIQUITIN_1"/>
    <property type="match status" value="1"/>
</dbReference>
<dbReference type="GO" id="GO:0004843">
    <property type="term" value="F:cysteine-type deubiquitinase activity"/>
    <property type="evidence" value="ECO:0007669"/>
    <property type="project" value="UniProtKB-UniRule"/>
</dbReference>
<keyword evidence="2 6" id="KW-0645">Protease</keyword>
<evidence type="ECO:0000256" key="3">
    <source>
        <dbReference type="ARBA" id="ARBA00022786"/>
    </source>
</evidence>
<dbReference type="EMBL" id="DS022306">
    <property type="protein sequence ID" value="OAJ41541.1"/>
    <property type="molecule type" value="Genomic_DNA"/>
</dbReference>
<dbReference type="InterPro" id="IPR029071">
    <property type="entry name" value="Ubiquitin-like_domsf"/>
</dbReference>
<dbReference type="OrthoDB" id="333239at2759"/>
<keyword evidence="5 6" id="KW-0788">Thiol protease</keyword>
<dbReference type="SUPFAM" id="SSF54001">
    <property type="entry name" value="Cysteine proteinases"/>
    <property type="match status" value="1"/>
</dbReference>
<dbReference type="Pfam" id="PF00443">
    <property type="entry name" value="UCH"/>
    <property type="match status" value="1"/>
</dbReference>
<dbReference type="InterPro" id="IPR018200">
    <property type="entry name" value="USP_CS"/>
</dbReference>
<evidence type="ECO:0000256" key="5">
    <source>
        <dbReference type="ARBA" id="ARBA00022807"/>
    </source>
</evidence>
<name>A0A177WQB3_BATDL</name>
<dbReference type="SUPFAM" id="SSF54236">
    <property type="entry name" value="Ubiquitin-like"/>
    <property type="match status" value="1"/>
</dbReference>
<dbReference type="InterPro" id="IPR028889">
    <property type="entry name" value="USP"/>
</dbReference>
<dbReference type="eggNOG" id="KOG1872">
    <property type="taxonomic scope" value="Eukaryota"/>
</dbReference>
<dbReference type="InterPro" id="IPR000626">
    <property type="entry name" value="Ubiquitin-like_dom"/>
</dbReference>
<dbReference type="PANTHER" id="PTHR43982">
    <property type="entry name" value="UBIQUITIN CARBOXYL-TERMINAL HYDROLASE"/>
    <property type="match status" value="1"/>
</dbReference>
<dbReference type="PANTHER" id="PTHR43982:SF1">
    <property type="entry name" value="UBIQUITIN CARBOXYL-TERMINAL HYDROLASE 14"/>
    <property type="match status" value="1"/>
</dbReference>
<dbReference type="SMART" id="SM00213">
    <property type="entry name" value="UBQ"/>
    <property type="match status" value="1"/>
</dbReference>
<comment type="catalytic activity">
    <reaction evidence="1 6">
        <text>Thiol-dependent hydrolysis of ester, thioester, amide, peptide and isopeptide bonds formed by the C-terminal Gly of ubiquitin (a 76-residue protein attached to proteins as an intracellular targeting signal).</text>
        <dbReference type="EC" id="3.4.19.12"/>
    </reaction>
</comment>